<dbReference type="Proteomes" id="UP000249524">
    <property type="component" value="Unassembled WGS sequence"/>
</dbReference>
<keyword evidence="2" id="KW-1185">Reference proteome</keyword>
<comment type="caution">
    <text evidence="1">The sequence shown here is derived from an EMBL/GenBank/DDBJ whole genome shotgun (WGS) entry which is preliminary data.</text>
</comment>
<proteinExistence type="predicted"/>
<dbReference type="RefSeq" id="WP_111274784.1">
    <property type="nucleotide sequence ID" value="NZ_QFYS01000002.1"/>
</dbReference>
<sequence length="65" mass="6852">MSYTVFGLRGTLGRAASHGTVQAVVDELASMRAAGFADLQVGRPYSPMMSAECFLATETRALDPA</sequence>
<evidence type="ECO:0000313" key="2">
    <source>
        <dbReference type="Proteomes" id="UP000249524"/>
    </source>
</evidence>
<dbReference type="AlphaFoldDB" id="A0A328BJ36"/>
<evidence type="ECO:0000313" key="1">
    <source>
        <dbReference type="EMBL" id="RAK67173.1"/>
    </source>
</evidence>
<dbReference type="EMBL" id="QFYS01000002">
    <property type="protein sequence ID" value="RAK67173.1"/>
    <property type="molecule type" value="Genomic_DNA"/>
</dbReference>
<protein>
    <submittedName>
        <fullName evidence="1">Uncharacterized protein</fullName>
    </submittedName>
</protein>
<reference evidence="1 2" key="1">
    <citation type="submission" date="2018-05" db="EMBL/GenBank/DDBJ databases">
        <authorList>
            <person name="Lanie J.A."/>
            <person name="Ng W.-L."/>
            <person name="Kazmierczak K.M."/>
            <person name="Andrzejewski T.M."/>
            <person name="Davidsen T.M."/>
            <person name="Wayne K.J."/>
            <person name="Tettelin H."/>
            <person name="Glass J.I."/>
            <person name="Rusch D."/>
            <person name="Podicherti R."/>
            <person name="Tsui H.-C.T."/>
            <person name="Winkler M.E."/>
        </authorList>
    </citation>
    <scope>NUCLEOTIDE SEQUENCE [LARGE SCALE GENOMIC DNA]</scope>
    <source>
        <strain evidence="1 2">BUT-10</strain>
    </source>
</reference>
<accession>A0A328BJ36</accession>
<organism evidence="1 2">
    <name type="scientific">Phenylobacterium kunshanense</name>
    <dbReference type="NCBI Taxonomy" id="1445034"/>
    <lineage>
        <taxon>Bacteria</taxon>
        <taxon>Pseudomonadati</taxon>
        <taxon>Pseudomonadota</taxon>
        <taxon>Alphaproteobacteria</taxon>
        <taxon>Caulobacterales</taxon>
        <taxon>Caulobacteraceae</taxon>
        <taxon>Phenylobacterium</taxon>
    </lineage>
</organism>
<name>A0A328BJ36_9CAUL</name>
<gene>
    <name evidence="1" type="ORF">DJ019_04330</name>
</gene>